<dbReference type="Proteomes" id="UP001374579">
    <property type="component" value="Unassembled WGS sequence"/>
</dbReference>
<dbReference type="PANTHER" id="PTHR16065">
    <property type="entry name" value="COILED-COIL DOMAIN CONTAINING 198"/>
    <property type="match status" value="1"/>
</dbReference>
<keyword evidence="3" id="KW-1185">Reference proteome</keyword>
<organism evidence="2 3">
    <name type="scientific">Littorina saxatilis</name>
    <dbReference type="NCBI Taxonomy" id="31220"/>
    <lineage>
        <taxon>Eukaryota</taxon>
        <taxon>Metazoa</taxon>
        <taxon>Spiralia</taxon>
        <taxon>Lophotrochozoa</taxon>
        <taxon>Mollusca</taxon>
        <taxon>Gastropoda</taxon>
        <taxon>Caenogastropoda</taxon>
        <taxon>Littorinimorpha</taxon>
        <taxon>Littorinoidea</taxon>
        <taxon>Littorinidae</taxon>
        <taxon>Littorina</taxon>
    </lineage>
</organism>
<sequence>MGCGSSTIGIAAANEQTQTDSNTDRKSTRGNENGVSSKGRNNNKKTANNNAKSIDTNGNTVKMDQTPVPKAVAFDVSLDGQNTELLLTKKAPVPRLQALEPLDVPKLSAEQLAEKQRQAEEKRDKVRQKRASASKKASRRRQELIKAKEFEAQQQLQQEKAIDENQKQAELKREARLREVKEKQRLREERAKRAREKAKKISQGDEGDDLDVEKDENFNASDVDSWLGDDEPTQRTGSGRLEHVKRVQSAVRKPASASTVDSYDAAFQRKPQTTTSQLGSNFEQHDDEFFGS</sequence>
<feature type="compositionally biased region" description="Basic and acidic residues" evidence="1">
    <location>
        <begin position="112"/>
        <end position="124"/>
    </location>
</feature>
<comment type="caution">
    <text evidence="2">The sequence shown here is derived from an EMBL/GenBank/DDBJ whole genome shotgun (WGS) entry which is preliminary data.</text>
</comment>
<feature type="compositionally biased region" description="Acidic residues" evidence="1">
    <location>
        <begin position="205"/>
        <end position="214"/>
    </location>
</feature>
<dbReference type="PANTHER" id="PTHR16065:SF2">
    <property type="entry name" value="COILED-COIL DOMAIN CONTAINING 198"/>
    <property type="match status" value="1"/>
</dbReference>
<dbReference type="InterPro" id="IPR029235">
    <property type="entry name" value="FAME"/>
</dbReference>
<feature type="compositionally biased region" description="Polar residues" evidence="1">
    <location>
        <begin position="1"/>
        <end position="21"/>
    </location>
</feature>
<evidence type="ECO:0000313" key="3">
    <source>
        <dbReference type="Proteomes" id="UP001374579"/>
    </source>
</evidence>
<gene>
    <name evidence="2" type="ORF">V1264_019116</name>
</gene>
<evidence type="ECO:0000256" key="1">
    <source>
        <dbReference type="SAM" id="MobiDB-lite"/>
    </source>
</evidence>
<feature type="compositionally biased region" description="Basic and acidic residues" evidence="1">
    <location>
        <begin position="160"/>
        <end position="191"/>
    </location>
</feature>
<feature type="compositionally biased region" description="Polar residues" evidence="1">
    <location>
        <begin position="53"/>
        <end position="63"/>
    </location>
</feature>
<reference evidence="2 3" key="1">
    <citation type="submission" date="2024-02" db="EMBL/GenBank/DDBJ databases">
        <title>Chromosome-scale genome assembly of the rough periwinkle Littorina saxatilis.</title>
        <authorList>
            <person name="De Jode A."/>
            <person name="Faria R."/>
            <person name="Formenti G."/>
            <person name="Sims Y."/>
            <person name="Smith T.P."/>
            <person name="Tracey A."/>
            <person name="Wood J.M.D."/>
            <person name="Zagrodzka Z.B."/>
            <person name="Johannesson K."/>
            <person name="Butlin R.K."/>
            <person name="Leder E.H."/>
        </authorList>
    </citation>
    <scope>NUCLEOTIDE SEQUENCE [LARGE SCALE GENOMIC DNA]</scope>
    <source>
        <strain evidence="2">Snail1</strain>
        <tissue evidence="2">Muscle</tissue>
    </source>
</reference>
<feature type="compositionally biased region" description="Basic residues" evidence="1">
    <location>
        <begin position="125"/>
        <end position="139"/>
    </location>
</feature>
<feature type="compositionally biased region" description="Polar residues" evidence="1">
    <location>
        <begin position="270"/>
        <end position="282"/>
    </location>
</feature>
<dbReference type="AlphaFoldDB" id="A0AAN9GF16"/>
<evidence type="ECO:0000313" key="2">
    <source>
        <dbReference type="EMBL" id="KAK7104390.1"/>
    </source>
</evidence>
<protein>
    <submittedName>
        <fullName evidence="2">Uncharacterized protein</fullName>
    </submittedName>
</protein>
<feature type="compositionally biased region" description="Basic and acidic residues" evidence="1">
    <location>
        <begin position="283"/>
        <end position="292"/>
    </location>
</feature>
<proteinExistence type="predicted"/>
<dbReference type="EMBL" id="JBAMIC010000008">
    <property type="protein sequence ID" value="KAK7104390.1"/>
    <property type="molecule type" value="Genomic_DNA"/>
</dbReference>
<feature type="region of interest" description="Disordered" evidence="1">
    <location>
        <begin position="110"/>
        <end position="292"/>
    </location>
</feature>
<feature type="compositionally biased region" description="Basic and acidic residues" evidence="1">
    <location>
        <begin position="140"/>
        <end position="151"/>
    </location>
</feature>
<feature type="region of interest" description="Disordered" evidence="1">
    <location>
        <begin position="1"/>
        <end position="66"/>
    </location>
</feature>
<accession>A0AAN9GF16</accession>
<name>A0AAN9GF16_9CAEN</name>
<feature type="compositionally biased region" description="Polar residues" evidence="1">
    <location>
        <begin position="30"/>
        <end position="40"/>
    </location>
</feature>